<dbReference type="OrthoDB" id="9806170at2"/>
<dbReference type="GO" id="GO:0005829">
    <property type="term" value="C:cytosol"/>
    <property type="evidence" value="ECO:0007669"/>
    <property type="project" value="TreeGrafter"/>
</dbReference>
<name>A0A4R2IEE0_9GAMM</name>
<dbReference type="EC" id="2.1.2.2" evidence="6"/>
<dbReference type="Pfam" id="PF00551">
    <property type="entry name" value="Formyl_trans_N"/>
    <property type="match status" value="1"/>
</dbReference>
<proteinExistence type="inferred from homology"/>
<comment type="catalytic activity">
    <reaction evidence="5 6">
        <text>N(1)-(5-phospho-beta-D-ribosyl)glycinamide + (6R)-10-formyltetrahydrofolate = N(2)-formyl-N(1)-(5-phospho-beta-D-ribosyl)glycinamide + (6S)-5,6,7,8-tetrahydrofolate + H(+)</text>
        <dbReference type="Rhea" id="RHEA:15053"/>
        <dbReference type="ChEBI" id="CHEBI:15378"/>
        <dbReference type="ChEBI" id="CHEBI:57453"/>
        <dbReference type="ChEBI" id="CHEBI:143788"/>
        <dbReference type="ChEBI" id="CHEBI:147286"/>
        <dbReference type="ChEBI" id="CHEBI:195366"/>
        <dbReference type="EC" id="2.1.2.2"/>
    </reaction>
</comment>
<accession>A0A4R2IEE0</accession>
<comment type="caution">
    <text evidence="8">The sequence shown here is derived from an EMBL/GenBank/DDBJ whole genome shotgun (WGS) entry which is preliminary data.</text>
</comment>
<dbReference type="InterPro" id="IPR036477">
    <property type="entry name" value="Formyl_transf_N_sf"/>
</dbReference>
<dbReference type="PROSITE" id="PS00373">
    <property type="entry name" value="GART"/>
    <property type="match status" value="1"/>
</dbReference>
<dbReference type="SUPFAM" id="SSF53328">
    <property type="entry name" value="Formyltransferase"/>
    <property type="match status" value="1"/>
</dbReference>
<feature type="active site" description="Proton donor" evidence="6">
    <location>
        <position position="117"/>
    </location>
</feature>
<reference evidence="8 9" key="1">
    <citation type="journal article" date="2015" name="Stand. Genomic Sci.">
        <title>Genomic Encyclopedia of Bacterial and Archaeal Type Strains, Phase III: the genomes of soil and plant-associated and newly described type strains.</title>
        <authorList>
            <person name="Whitman W.B."/>
            <person name="Woyke T."/>
            <person name="Klenk H.P."/>
            <person name="Zhou Y."/>
            <person name="Lilburn T.G."/>
            <person name="Beck B.J."/>
            <person name="De Vos P."/>
            <person name="Vandamme P."/>
            <person name="Eisen J.A."/>
            <person name="Garrity G."/>
            <person name="Hugenholtz P."/>
            <person name="Kyrpides N.C."/>
        </authorList>
    </citation>
    <scope>NUCLEOTIDE SEQUENCE [LARGE SCALE GENOMIC DNA]</scope>
    <source>
        <strain evidence="8 9">A3</strain>
    </source>
</reference>
<feature type="binding site" evidence="6">
    <location>
        <begin position="20"/>
        <end position="22"/>
    </location>
    <ligand>
        <name>N(1)-(5-phospho-beta-D-ribosyl)glycinamide</name>
        <dbReference type="ChEBI" id="CHEBI:143788"/>
    </ligand>
</feature>
<organism evidence="8 9">
    <name type="scientific">Dokdonella fugitiva</name>
    <dbReference type="NCBI Taxonomy" id="328517"/>
    <lineage>
        <taxon>Bacteria</taxon>
        <taxon>Pseudomonadati</taxon>
        <taxon>Pseudomonadota</taxon>
        <taxon>Gammaproteobacteria</taxon>
        <taxon>Lysobacterales</taxon>
        <taxon>Rhodanobacteraceae</taxon>
        <taxon>Dokdonella</taxon>
    </lineage>
</organism>
<dbReference type="GO" id="GO:0006189">
    <property type="term" value="P:'de novo' IMP biosynthetic process"/>
    <property type="evidence" value="ECO:0007669"/>
    <property type="project" value="UniProtKB-UniRule"/>
</dbReference>
<feature type="binding site" evidence="6">
    <location>
        <begin position="98"/>
        <end position="101"/>
    </location>
    <ligand>
        <name>(6R)-10-formyltetrahydrofolate</name>
        <dbReference type="ChEBI" id="CHEBI:195366"/>
    </ligand>
</feature>
<feature type="binding site" evidence="6">
    <location>
        <position position="73"/>
    </location>
    <ligand>
        <name>(6R)-10-formyltetrahydrofolate</name>
        <dbReference type="ChEBI" id="CHEBI:195366"/>
    </ligand>
</feature>
<protein>
    <recommendedName>
        <fullName evidence="6">Phosphoribosylglycinamide formyltransferase</fullName>
        <ecNumber evidence="6">2.1.2.2</ecNumber>
    </recommendedName>
    <alternativeName>
        <fullName evidence="6">5'-phosphoribosylglycinamide transformylase</fullName>
    </alternativeName>
    <alternativeName>
        <fullName evidence="6">GAR transformylase</fullName>
        <shortName evidence="6">GART</shortName>
    </alternativeName>
</protein>
<dbReference type="CDD" id="cd08645">
    <property type="entry name" value="FMT_core_GART"/>
    <property type="match status" value="1"/>
</dbReference>
<evidence type="ECO:0000256" key="6">
    <source>
        <dbReference type="HAMAP-Rule" id="MF_01930"/>
    </source>
</evidence>
<dbReference type="PANTHER" id="PTHR43369">
    <property type="entry name" value="PHOSPHORIBOSYLGLYCINAMIDE FORMYLTRANSFERASE"/>
    <property type="match status" value="1"/>
</dbReference>
<feature type="binding site" evidence="6">
    <location>
        <position position="115"/>
    </location>
    <ligand>
        <name>(6R)-10-formyltetrahydrofolate</name>
        <dbReference type="ChEBI" id="CHEBI:195366"/>
    </ligand>
</feature>
<dbReference type="NCBIfam" id="TIGR00639">
    <property type="entry name" value="PurN"/>
    <property type="match status" value="1"/>
</dbReference>
<dbReference type="InterPro" id="IPR004607">
    <property type="entry name" value="GART"/>
</dbReference>
<comment type="similarity">
    <text evidence="4 6">Belongs to the GART family.</text>
</comment>
<keyword evidence="9" id="KW-1185">Reference proteome</keyword>
<evidence type="ECO:0000256" key="4">
    <source>
        <dbReference type="ARBA" id="ARBA00038440"/>
    </source>
</evidence>
<keyword evidence="2 6" id="KW-0808">Transferase</keyword>
<comment type="function">
    <text evidence="6">Catalyzes the transfer of a formyl group from 10-formyltetrahydrofolate to 5-phospho-ribosyl-glycinamide (GAR), producing 5-phospho-ribosyl-N-formylglycinamide (FGAR) and tetrahydrofolate.</text>
</comment>
<feature type="domain" description="Formyl transferase N-terminal" evidence="7">
    <location>
        <begin position="11"/>
        <end position="190"/>
    </location>
</feature>
<comment type="pathway">
    <text evidence="1 6">Purine metabolism; IMP biosynthesis via de novo pathway; N(2)-formyl-N(1)-(5-phospho-D-ribosyl)glycinamide from N(1)-(5-phospho-D-ribosyl)glycinamide (10-formyl THF route): step 1/1.</text>
</comment>
<dbReference type="Proteomes" id="UP000294862">
    <property type="component" value="Unassembled WGS sequence"/>
</dbReference>
<evidence type="ECO:0000259" key="7">
    <source>
        <dbReference type="Pfam" id="PF00551"/>
    </source>
</evidence>
<dbReference type="PANTHER" id="PTHR43369:SF2">
    <property type="entry name" value="PHOSPHORIBOSYLGLYCINAMIDE FORMYLTRANSFERASE"/>
    <property type="match status" value="1"/>
</dbReference>
<dbReference type="InterPro" id="IPR001555">
    <property type="entry name" value="GART_AS"/>
</dbReference>
<gene>
    <name evidence="6" type="primary">purN</name>
    <name evidence="8" type="ORF">EV148_102508</name>
</gene>
<dbReference type="HAMAP" id="MF_01930">
    <property type="entry name" value="PurN"/>
    <property type="match status" value="1"/>
</dbReference>
<dbReference type="Gene3D" id="3.40.50.170">
    <property type="entry name" value="Formyl transferase, N-terminal domain"/>
    <property type="match status" value="1"/>
</dbReference>
<evidence type="ECO:0000256" key="2">
    <source>
        <dbReference type="ARBA" id="ARBA00022679"/>
    </source>
</evidence>
<evidence type="ECO:0000313" key="8">
    <source>
        <dbReference type="EMBL" id="TCO42149.1"/>
    </source>
</evidence>
<evidence type="ECO:0000256" key="5">
    <source>
        <dbReference type="ARBA" id="ARBA00047664"/>
    </source>
</evidence>
<dbReference type="EMBL" id="SLWQ01000002">
    <property type="protein sequence ID" value="TCO42149.1"/>
    <property type="molecule type" value="Genomic_DNA"/>
</dbReference>
<dbReference type="UniPathway" id="UPA00074">
    <property type="reaction ID" value="UER00126"/>
</dbReference>
<dbReference type="InterPro" id="IPR002376">
    <property type="entry name" value="Formyl_transf_N"/>
</dbReference>
<keyword evidence="3 6" id="KW-0658">Purine biosynthesis</keyword>
<evidence type="ECO:0000256" key="1">
    <source>
        <dbReference type="ARBA" id="ARBA00005054"/>
    </source>
</evidence>
<evidence type="ECO:0000313" key="9">
    <source>
        <dbReference type="Proteomes" id="UP000294862"/>
    </source>
</evidence>
<sequence>MTLASQPHPLRVAVLASGRGSNLQALIDAQRAGTLPIEFVLVASDKVHAHALRRAEAVGIPTLALAPKSAPTRAAYDAELFARIAVADPQLIVLAGFMRIIDPAVLEPWAGRIVNIHPSLLPKYPGLHTHRRAIDAGDALHGATVHYVTAELDGGPPIARAEIPIHAGDTPEILAERLLAEEHRLLVAVVALIAAGRIALDGTRVRLDGTALGAPLRLGTDLPVVD</sequence>
<feature type="site" description="Raises pKa of active site His" evidence="6">
    <location>
        <position position="153"/>
    </location>
</feature>
<dbReference type="AlphaFoldDB" id="A0A4R2IEE0"/>
<dbReference type="GO" id="GO:0004644">
    <property type="term" value="F:phosphoribosylglycinamide formyltransferase activity"/>
    <property type="evidence" value="ECO:0007669"/>
    <property type="project" value="UniProtKB-UniRule"/>
</dbReference>
<dbReference type="RefSeq" id="WP_131995360.1">
    <property type="nucleotide sequence ID" value="NZ_JACGXM010000011.1"/>
</dbReference>
<evidence type="ECO:0000256" key="3">
    <source>
        <dbReference type="ARBA" id="ARBA00022755"/>
    </source>
</evidence>